<organism evidence="1 2">
    <name type="scientific">Forsythia ovata</name>
    <dbReference type="NCBI Taxonomy" id="205694"/>
    <lineage>
        <taxon>Eukaryota</taxon>
        <taxon>Viridiplantae</taxon>
        <taxon>Streptophyta</taxon>
        <taxon>Embryophyta</taxon>
        <taxon>Tracheophyta</taxon>
        <taxon>Spermatophyta</taxon>
        <taxon>Magnoliopsida</taxon>
        <taxon>eudicotyledons</taxon>
        <taxon>Gunneridae</taxon>
        <taxon>Pentapetalae</taxon>
        <taxon>asterids</taxon>
        <taxon>lamiids</taxon>
        <taxon>Lamiales</taxon>
        <taxon>Oleaceae</taxon>
        <taxon>Forsythieae</taxon>
        <taxon>Forsythia</taxon>
    </lineage>
</organism>
<gene>
    <name evidence="1" type="ORF">Fot_52485</name>
</gene>
<proteinExistence type="predicted"/>
<dbReference type="EMBL" id="JBFOLJ010000018">
    <property type="protein sequence ID" value="KAL2464529.1"/>
    <property type="molecule type" value="Genomic_DNA"/>
</dbReference>
<dbReference type="AlphaFoldDB" id="A0ABD1PNH2"/>
<sequence>MAFNGRLSRFLCMAICSSDVDVPVVPNRDLQVELFFAHKRTTRRWELSEYCETSWERVFPHRKQARSSFRTGRRKFTAQNPAGARFETPVIEACISQLLWKMKSQKTRRGRIHALGMDGIGNINPLSISLFPSFPNAKLTFKVQQRELRFTYYDKHLQCSGPCWSERKIDLNAHTGQYILIDAPHLENGPIYLD</sequence>
<accession>A0ABD1PNH2</accession>
<reference evidence="2" key="1">
    <citation type="submission" date="2024-07" db="EMBL/GenBank/DDBJ databases">
        <title>Two chromosome-level genome assemblies of Korean endemic species Abeliophyllum distichum and Forsythia ovata (Oleaceae).</title>
        <authorList>
            <person name="Jang H."/>
        </authorList>
    </citation>
    <scope>NUCLEOTIDE SEQUENCE [LARGE SCALE GENOMIC DNA]</scope>
</reference>
<dbReference type="Proteomes" id="UP001604277">
    <property type="component" value="Unassembled WGS sequence"/>
</dbReference>
<comment type="caution">
    <text evidence="1">The sequence shown here is derived from an EMBL/GenBank/DDBJ whole genome shotgun (WGS) entry which is preliminary data.</text>
</comment>
<name>A0ABD1PNH2_9LAMI</name>
<protein>
    <submittedName>
        <fullName evidence="1">Uncharacterized protein</fullName>
    </submittedName>
</protein>
<keyword evidence="2" id="KW-1185">Reference proteome</keyword>
<evidence type="ECO:0000313" key="2">
    <source>
        <dbReference type="Proteomes" id="UP001604277"/>
    </source>
</evidence>
<evidence type="ECO:0000313" key="1">
    <source>
        <dbReference type="EMBL" id="KAL2464529.1"/>
    </source>
</evidence>